<dbReference type="EMBL" id="AZBU02000007">
    <property type="protein sequence ID" value="TKR69435.1"/>
    <property type="molecule type" value="Genomic_DNA"/>
</dbReference>
<dbReference type="Proteomes" id="UP000298663">
    <property type="component" value="Unassembled WGS sequence"/>
</dbReference>
<proteinExistence type="predicted"/>
<dbReference type="OrthoDB" id="10365419at2759"/>
<name>A0A4V6A062_STECR</name>
<comment type="caution">
    <text evidence="1">The sequence shown here is derived from an EMBL/GenBank/DDBJ whole genome shotgun (WGS) entry which is preliminary data.</text>
</comment>
<dbReference type="AlphaFoldDB" id="A0A4V6A062"/>
<reference evidence="1 2" key="2">
    <citation type="journal article" date="2019" name="G3 (Bethesda)">
        <title>Hybrid Assembly of the Genome of the Entomopathogenic Nematode Steinernema carpocapsae Identifies the X-Chromosome.</title>
        <authorList>
            <person name="Serra L."/>
            <person name="Macchietto M."/>
            <person name="Macias-Munoz A."/>
            <person name="McGill C.J."/>
            <person name="Rodriguez I.M."/>
            <person name="Rodriguez B."/>
            <person name="Murad R."/>
            <person name="Mortazavi A."/>
        </authorList>
    </citation>
    <scope>NUCLEOTIDE SEQUENCE [LARGE SCALE GENOMIC DNA]</scope>
    <source>
        <strain evidence="1 2">ALL</strain>
    </source>
</reference>
<reference evidence="1 2" key="1">
    <citation type="journal article" date="2015" name="Genome Biol.">
        <title>Comparative genomics of Steinernema reveals deeply conserved gene regulatory networks.</title>
        <authorList>
            <person name="Dillman A.R."/>
            <person name="Macchietto M."/>
            <person name="Porter C.F."/>
            <person name="Rogers A."/>
            <person name="Williams B."/>
            <person name="Antoshechkin I."/>
            <person name="Lee M.M."/>
            <person name="Goodwin Z."/>
            <person name="Lu X."/>
            <person name="Lewis E.E."/>
            <person name="Goodrich-Blair H."/>
            <person name="Stock S.P."/>
            <person name="Adams B.J."/>
            <person name="Sternberg P.W."/>
            <person name="Mortazavi A."/>
        </authorList>
    </citation>
    <scope>NUCLEOTIDE SEQUENCE [LARGE SCALE GENOMIC DNA]</scope>
    <source>
        <strain evidence="1 2">ALL</strain>
    </source>
</reference>
<sequence length="290" mass="32887">MGYLSSFFHKDCAVVEHSCNQTHKHNSTAMPDYRIDLAIAVPSSWSSLFRYSLKRIDLQTGRTYDADLNDPELLNDNHALGMIRILGSDRTIVDDSVKASWSSELCNKFCEILARESDFACSLEISKIGVVHNDTNQILETVIHNRSFTEIAILKVQHYMNALEIGLQNWINSGNVTNLIVEDSAVQMDFTFELMVQPQVIKIIDGSDNDNAFVRIMNFWDDCPESLQGKEVKLRLPPMFENFLTGYGKYSSAKGAKSTKSFIFVKHKNQNGFVVIIEILSVIKANLFFR</sequence>
<organism evidence="1 2">
    <name type="scientific">Steinernema carpocapsae</name>
    <name type="common">Entomopathogenic nematode</name>
    <dbReference type="NCBI Taxonomy" id="34508"/>
    <lineage>
        <taxon>Eukaryota</taxon>
        <taxon>Metazoa</taxon>
        <taxon>Ecdysozoa</taxon>
        <taxon>Nematoda</taxon>
        <taxon>Chromadorea</taxon>
        <taxon>Rhabditida</taxon>
        <taxon>Tylenchina</taxon>
        <taxon>Panagrolaimomorpha</taxon>
        <taxon>Strongyloidoidea</taxon>
        <taxon>Steinernematidae</taxon>
        <taxon>Steinernema</taxon>
    </lineage>
</organism>
<accession>A0A4V6A062</accession>
<evidence type="ECO:0000313" key="2">
    <source>
        <dbReference type="Proteomes" id="UP000298663"/>
    </source>
</evidence>
<gene>
    <name evidence="1" type="ORF">L596_021598</name>
</gene>
<evidence type="ECO:0000313" key="1">
    <source>
        <dbReference type="EMBL" id="TKR69435.1"/>
    </source>
</evidence>
<protein>
    <submittedName>
        <fullName evidence="1">Uncharacterized protein</fullName>
    </submittedName>
</protein>
<keyword evidence="2" id="KW-1185">Reference proteome</keyword>